<feature type="domain" description="ABC transporter" evidence="2">
    <location>
        <begin position="3"/>
        <end position="108"/>
    </location>
</feature>
<dbReference type="PANTHER" id="PTHR24221:SF203">
    <property type="entry name" value="ATP-BINDING_PERMEASE FUSION ABC TRANSPORTER-RELATED"/>
    <property type="match status" value="1"/>
</dbReference>
<keyword evidence="3" id="KW-0378">Hydrolase</keyword>
<dbReference type="PANTHER" id="PTHR24221">
    <property type="entry name" value="ATP-BINDING CASSETTE SUB-FAMILY B"/>
    <property type="match status" value="1"/>
</dbReference>
<proteinExistence type="predicted"/>
<accession>A0A447TKM1</accession>
<evidence type="ECO:0000313" key="4">
    <source>
        <dbReference type="Proteomes" id="UP000275777"/>
    </source>
</evidence>
<dbReference type="Gene3D" id="3.40.50.300">
    <property type="entry name" value="P-loop containing nucleotide triphosphate hydrolases"/>
    <property type="match status" value="1"/>
</dbReference>
<evidence type="ECO:0000313" key="3">
    <source>
        <dbReference type="EMBL" id="VEB45392.1"/>
    </source>
</evidence>
<dbReference type="InterPro" id="IPR039421">
    <property type="entry name" value="Type_1_exporter"/>
</dbReference>
<name>A0A447TKM1_CHRVL</name>
<dbReference type="InterPro" id="IPR003439">
    <property type="entry name" value="ABC_transporter-like_ATP-bd"/>
</dbReference>
<dbReference type="GO" id="GO:0034040">
    <property type="term" value="F:ATPase-coupled lipid transmembrane transporter activity"/>
    <property type="evidence" value="ECO:0007669"/>
    <property type="project" value="TreeGrafter"/>
</dbReference>
<evidence type="ECO:0000256" key="1">
    <source>
        <dbReference type="SAM" id="MobiDB-lite"/>
    </source>
</evidence>
<protein>
    <submittedName>
        <fullName evidence="3">Multidrug export ATP-binding/permease protein SAV1866</fullName>
        <ecNumber evidence="3">3.6.3.-</ecNumber>
    </submittedName>
</protein>
<feature type="region of interest" description="Disordered" evidence="1">
    <location>
        <begin position="110"/>
        <end position="140"/>
    </location>
</feature>
<keyword evidence="3" id="KW-0547">Nucleotide-binding</keyword>
<dbReference type="Proteomes" id="UP000275777">
    <property type="component" value="Chromosome"/>
</dbReference>
<dbReference type="SUPFAM" id="SSF52540">
    <property type="entry name" value="P-loop containing nucleoside triphosphate hydrolases"/>
    <property type="match status" value="1"/>
</dbReference>
<dbReference type="AlphaFoldDB" id="A0A447TKM1"/>
<feature type="compositionally biased region" description="Low complexity" evidence="1">
    <location>
        <begin position="118"/>
        <end position="140"/>
    </location>
</feature>
<dbReference type="GO" id="GO:0016887">
    <property type="term" value="F:ATP hydrolysis activity"/>
    <property type="evidence" value="ECO:0007669"/>
    <property type="project" value="InterPro"/>
</dbReference>
<gene>
    <name evidence="3" type="ORF">NCTC9695_05905</name>
</gene>
<sequence length="140" mass="14749">MISGLNLTIRPGEKIGLVGRSGAGKSTIVNLLLRFYDLDGGRILIDGQDIAGVTQDSLRAKVGMVTQDTSLLHRSVRDNLLYGRPDASDEQMIEAARRAEADDFIRALTDPKGASATRRMSGSAASSCRAASGSASPSRG</sequence>
<dbReference type="EC" id="3.6.3.-" evidence="3"/>
<organism evidence="3 4">
    <name type="scientific">Chromobacterium violaceum</name>
    <dbReference type="NCBI Taxonomy" id="536"/>
    <lineage>
        <taxon>Bacteria</taxon>
        <taxon>Pseudomonadati</taxon>
        <taxon>Pseudomonadota</taxon>
        <taxon>Betaproteobacteria</taxon>
        <taxon>Neisseriales</taxon>
        <taxon>Chromobacteriaceae</taxon>
        <taxon>Chromobacterium</taxon>
    </lineage>
</organism>
<dbReference type="GO" id="GO:0005524">
    <property type="term" value="F:ATP binding"/>
    <property type="evidence" value="ECO:0007669"/>
    <property type="project" value="UniProtKB-KW"/>
</dbReference>
<keyword evidence="3" id="KW-0067">ATP-binding</keyword>
<dbReference type="Pfam" id="PF00005">
    <property type="entry name" value="ABC_tran"/>
    <property type="match status" value="1"/>
</dbReference>
<reference evidence="3 4" key="1">
    <citation type="submission" date="2018-12" db="EMBL/GenBank/DDBJ databases">
        <authorList>
            <consortium name="Pathogen Informatics"/>
        </authorList>
    </citation>
    <scope>NUCLEOTIDE SEQUENCE [LARGE SCALE GENOMIC DNA]</scope>
    <source>
        <strain evidence="3 4">NCTC9695</strain>
    </source>
</reference>
<dbReference type="InterPro" id="IPR027417">
    <property type="entry name" value="P-loop_NTPase"/>
</dbReference>
<dbReference type="EMBL" id="LR134182">
    <property type="protein sequence ID" value="VEB45392.1"/>
    <property type="molecule type" value="Genomic_DNA"/>
</dbReference>
<evidence type="ECO:0000259" key="2">
    <source>
        <dbReference type="Pfam" id="PF00005"/>
    </source>
</evidence>